<evidence type="ECO:0000259" key="7">
    <source>
        <dbReference type="PROSITE" id="PS50850"/>
    </source>
</evidence>
<feature type="transmembrane region" description="Helical" evidence="6">
    <location>
        <begin position="294"/>
        <end position="315"/>
    </location>
</feature>
<dbReference type="GO" id="GO:0022857">
    <property type="term" value="F:transmembrane transporter activity"/>
    <property type="evidence" value="ECO:0007669"/>
    <property type="project" value="InterPro"/>
</dbReference>
<feature type="transmembrane region" description="Helical" evidence="6">
    <location>
        <begin position="386"/>
        <end position="409"/>
    </location>
</feature>
<feature type="transmembrane region" description="Helical" evidence="6">
    <location>
        <begin position="187"/>
        <end position="207"/>
    </location>
</feature>
<dbReference type="FunFam" id="1.20.1250.20:FF:000013">
    <property type="entry name" value="MFS general substrate transporter"/>
    <property type="match status" value="1"/>
</dbReference>
<proteinExistence type="predicted"/>
<evidence type="ECO:0000256" key="5">
    <source>
        <dbReference type="ARBA" id="ARBA00023136"/>
    </source>
</evidence>
<evidence type="ECO:0000256" key="4">
    <source>
        <dbReference type="ARBA" id="ARBA00022989"/>
    </source>
</evidence>
<evidence type="ECO:0000256" key="3">
    <source>
        <dbReference type="ARBA" id="ARBA00022692"/>
    </source>
</evidence>
<comment type="subcellular location">
    <subcellularLocation>
        <location evidence="1">Membrane</location>
        <topology evidence="1">Multi-pass membrane protein</topology>
    </subcellularLocation>
</comment>
<dbReference type="Gene3D" id="1.20.1250.20">
    <property type="entry name" value="MFS general substrate transporter like domains"/>
    <property type="match status" value="2"/>
</dbReference>
<feature type="transmembrane region" description="Helical" evidence="6">
    <location>
        <begin position="126"/>
        <end position="148"/>
    </location>
</feature>
<keyword evidence="3 6" id="KW-0812">Transmembrane</keyword>
<gene>
    <name evidence="8" type="ORF">AYO21_04817</name>
</gene>
<evidence type="ECO:0000256" key="2">
    <source>
        <dbReference type="ARBA" id="ARBA00022448"/>
    </source>
</evidence>
<feature type="transmembrane region" description="Helical" evidence="6">
    <location>
        <begin position="421"/>
        <end position="441"/>
    </location>
</feature>
<keyword evidence="9" id="KW-1185">Reference proteome</keyword>
<dbReference type="FunFam" id="1.20.1250.20:FF:000034">
    <property type="entry name" value="MFS general substrate transporter"/>
    <property type="match status" value="1"/>
</dbReference>
<protein>
    <recommendedName>
        <fullName evidence="7">Major facilitator superfamily (MFS) profile domain-containing protein</fullName>
    </recommendedName>
</protein>
<dbReference type="InterPro" id="IPR020846">
    <property type="entry name" value="MFS_dom"/>
</dbReference>
<dbReference type="PROSITE" id="PS50850">
    <property type="entry name" value="MFS"/>
    <property type="match status" value="1"/>
</dbReference>
<sequence>MAAAHSQLSHDASSDDKAIAHELVAVEDTGHTKEDAAIAAAQQKTPEEEKKILRKIDVRLVPVLAFLYLVSFIDRANIGNARVAGLEKDLKLHGMQYNVALTIMFIPYSLLEVPSNIILKMTRPSYYISILLFVWGLIVTLTGLVQSYSGLLAARWFLGTAEAGFFPAATFLLTIWYRRYEVQTRMVFFYAGATMGGAFSGLLAYAIQKMDGVSGLEGWRWIFIIEGIFTSSLAFFMWRILPDRPGTASFLTPDEREFVIARLQVETGSGRGRITNDDKITKEHIFAGLREWKIWLAVLIFWGNAIGGYGFTYAIPTVILGLGYTAANAQLLTVPIYVVAMIATVLNAVISDRYKQRSPFIILGLVVAIIGTICLLAVPHPGLPGLTYGILFIAASGLYMLTIPVMCFVANNLAPSSKRAVGMALLLSIGNMGGIVGSNIFLSNQAPHYWTGYGVIMGIDCLAVVACLILRFSYKRINAERDRMSEEEIRARYTDDELLKMGDKSPFYRYTL</sequence>
<dbReference type="InterPro" id="IPR011701">
    <property type="entry name" value="MFS"/>
</dbReference>
<dbReference type="PANTHER" id="PTHR43791:SF18">
    <property type="entry name" value="NICOTINIC ACID TRANSPORTER TNA1, PUTATIVE (AFU_ORTHOLOGUE AFUA_3G03820)-RELATED"/>
    <property type="match status" value="1"/>
</dbReference>
<dbReference type="GeneID" id="34599985"/>
<comment type="caution">
    <text evidence="8">The sequence shown here is derived from an EMBL/GenBank/DDBJ whole genome shotgun (WGS) entry which is preliminary data.</text>
</comment>
<evidence type="ECO:0000313" key="9">
    <source>
        <dbReference type="Proteomes" id="UP000077002"/>
    </source>
</evidence>
<dbReference type="EMBL" id="LVKK01000028">
    <property type="protein sequence ID" value="OAG40975.1"/>
    <property type="molecule type" value="Genomic_DNA"/>
</dbReference>
<keyword evidence="2" id="KW-0813">Transport</keyword>
<feature type="transmembrane region" description="Helical" evidence="6">
    <location>
        <begin position="154"/>
        <end position="175"/>
    </location>
</feature>
<evidence type="ECO:0000256" key="1">
    <source>
        <dbReference type="ARBA" id="ARBA00004141"/>
    </source>
</evidence>
<feature type="transmembrane region" description="Helical" evidence="6">
    <location>
        <begin position="98"/>
        <end position="119"/>
    </location>
</feature>
<dbReference type="AlphaFoldDB" id="A0A177F9Q1"/>
<reference evidence="8 9" key="1">
    <citation type="submission" date="2016-03" db="EMBL/GenBank/DDBJ databases">
        <title>Draft genome sequence of the Fonsecaea monophora CBS 269.37.</title>
        <authorList>
            <person name="Bombassaro A."/>
            <person name="Vinicius W.A."/>
            <person name="De Hoog S."/>
            <person name="Sun J."/>
            <person name="Souza E.M."/>
            <person name="Raittz R.T."/>
            <person name="Costa F."/>
            <person name="Leao A.C."/>
            <person name="Tadra-Sfeir M.Z."/>
            <person name="Baura V."/>
            <person name="Balsanelli E."/>
            <person name="Pedrosa F.O."/>
            <person name="Moreno L.F."/>
            <person name="Steffens M.B."/>
            <person name="Xi L."/>
            <person name="Bocca A.L."/>
            <person name="Felipe M.S."/>
            <person name="Teixeira M."/>
            <person name="Telles Filho F.Q."/>
            <person name="Azevedo C.M."/>
            <person name="Gomes R."/>
            <person name="Vicente V.A."/>
        </authorList>
    </citation>
    <scope>NUCLEOTIDE SEQUENCE [LARGE SCALE GENOMIC DNA]</scope>
    <source>
        <strain evidence="8 9">CBS 269.37</strain>
    </source>
</reference>
<feature type="transmembrane region" description="Helical" evidence="6">
    <location>
        <begin position="327"/>
        <end position="348"/>
    </location>
</feature>
<feature type="transmembrane region" description="Helical" evidence="6">
    <location>
        <begin position="360"/>
        <end position="380"/>
    </location>
</feature>
<dbReference type="Proteomes" id="UP000077002">
    <property type="component" value="Unassembled WGS sequence"/>
</dbReference>
<organism evidence="8 9">
    <name type="scientific">Fonsecaea monophora</name>
    <dbReference type="NCBI Taxonomy" id="254056"/>
    <lineage>
        <taxon>Eukaryota</taxon>
        <taxon>Fungi</taxon>
        <taxon>Dikarya</taxon>
        <taxon>Ascomycota</taxon>
        <taxon>Pezizomycotina</taxon>
        <taxon>Eurotiomycetes</taxon>
        <taxon>Chaetothyriomycetidae</taxon>
        <taxon>Chaetothyriales</taxon>
        <taxon>Herpotrichiellaceae</taxon>
        <taxon>Fonsecaea</taxon>
    </lineage>
</organism>
<evidence type="ECO:0000256" key="6">
    <source>
        <dbReference type="SAM" id="Phobius"/>
    </source>
</evidence>
<feature type="domain" description="Major facilitator superfamily (MFS) profile" evidence="7">
    <location>
        <begin position="60"/>
        <end position="478"/>
    </location>
</feature>
<dbReference type="InterPro" id="IPR036259">
    <property type="entry name" value="MFS_trans_sf"/>
</dbReference>
<feature type="transmembrane region" description="Helical" evidence="6">
    <location>
        <begin position="60"/>
        <end position="78"/>
    </location>
</feature>
<evidence type="ECO:0000313" key="8">
    <source>
        <dbReference type="EMBL" id="OAG40975.1"/>
    </source>
</evidence>
<accession>A0A177F9Q1</accession>
<name>A0A177F9Q1_9EURO</name>
<feature type="transmembrane region" description="Helical" evidence="6">
    <location>
        <begin position="219"/>
        <end position="241"/>
    </location>
</feature>
<dbReference type="RefSeq" id="XP_022512927.1">
    <property type="nucleotide sequence ID" value="XM_022654788.1"/>
</dbReference>
<dbReference type="SUPFAM" id="SSF103473">
    <property type="entry name" value="MFS general substrate transporter"/>
    <property type="match status" value="1"/>
</dbReference>
<dbReference type="Pfam" id="PF07690">
    <property type="entry name" value="MFS_1"/>
    <property type="match status" value="1"/>
</dbReference>
<dbReference type="OrthoDB" id="2962993at2759"/>
<feature type="transmembrane region" description="Helical" evidence="6">
    <location>
        <begin position="453"/>
        <end position="474"/>
    </location>
</feature>
<dbReference type="GO" id="GO:0016020">
    <property type="term" value="C:membrane"/>
    <property type="evidence" value="ECO:0007669"/>
    <property type="project" value="UniProtKB-SubCell"/>
</dbReference>
<keyword evidence="4 6" id="KW-1133">Transmembrane helix</keyword>
<keyword evidence="5 6" id="KW-0472">Membrane</keyword>
<dbReference type="PANTHER" id="PTHR43791">
    <property type="entry name" value="PERMEASE-RELATED"/>
    <property type="match status" value="1"/>
</dbReference>